<dbReference type="PROSITE" id="PS50195">
    <property type="entry name" value="PX"/>
    <property type="match status" value="1"/>
</dbReference>
<keyword evidence="2" id="KW-0597">Phosphoprotein</keyword>
<feature type="compositionally biased region" description="Polar residues" evidence="9">
    <location>
        <begin position="668"/>
        <end position="691"/>
    </location>
</feature>
<keyword evidence="4" id="KW-0677">Repeat</keyword>
<evidence type="ECO:0000256" key="1">
    <source>
        <dbReference type="ARBA" id="ARBA00004603"/>
    </source>
</evidence>
<feature type="compositionally biased region" description="Acidic residues" evidence="9">
    <location>
        <begin position="450"/>
        <end position="460"/>
    </location>
</feature>
<protein>
    <submittedName>
        <fullName evidence="12">Differentially expressed in FDCP 8 homolog B (DEF-8-B)</fullName>
    </submittedName>
</protein>
<dbReference type="SUPFAM" id="SSF140741">
    <property type="entry name" value="RUN domain-like"/>
    <property type="match status" value="1"/>
</dbReference>
<dbReference type="CDD" id="cd06093">
    <property type="entry name" value="PX_domain"/>
    <property type="match status" value="1"/>
</dbReference>
<dbReference type="Pfam" id="PF00787">
    <property type="entry name" value="PX"/>
    <property type="match status" value="1"/>
</dbReference>
<feature type="compositionally biased region" description="Basic and acidic residues" evidence="9">
    <location>
        <begin position="492"/>
        <end position="514"/>
    </location>
</feature>
<evidence type="ECO:0000256" key="9">
    <source>
        <dbReference type="SAM" id="MobiDB-lite"/>
    </source>
</evidence>
<dbReference type="CDD" id="cd17671">
    <property type="entry name" value="RUN"/>
    <property type="match status" value="1"/>
</dbReference>
<accession>A0ABP0RBN1</accession>
<dbReference type="Proteomes" id="UP001642464">
    <property type="component" value="Unassembled WGS sequence"/>
</dbReference>
<evidence type="ECO:0000256" key="8">
    <source>
        <dbReference type="ARBA" id="ARBA00023006"/>
    </source>
</evidence>
<dbReference type="InterPro" id="IPR001683">
    <property type="entry name" value="PX_dom"/>
</dbReference>
<dbReference type="Gene3D" id="3.30.1520.10">
    <property type="entry name" value="Phox-like domain"/>
    <property type="match status" value="1"/>
</dbReference>
<dbReference type="SMART" id="SM00593">
    <property type="entry name" value="RUN"/>
    <property type="match status" value="1"/>
</dbReference>
<evidence type="ECO:0000256" key="3">
    <source>
        <dbReference type="ARBA" id="ARBA00022723"/>
    </source>
</evidence>
<feature type="compositionally biased region" description="Basic and acidic residues" evidence="9">
    <location>
        <begin position="439"/>
        <end position="449"/>
    </location>
</feature>
<dbReference type="InterPro" id="IPR025258">
    <property type="entry name" value="RH_dom"/>
</dbReference>
<feature type="compositionally biased region" description="Basic and acidic residues" evidence="9">
    <location>
        <begin position="743"/>
        <end position="760"/>
    </location>
</feature>
<dbReference type="PANTHER" id="PTHR12326:SF3">
    <property type="entry name" value="DIFFERENTIALLY EXPRESSED IN FDCP 8 HOMOLOG"/>
    <property type="match status" value="1"/>
</dbReference>
<evidence type="ECO:0000313" key="13">
    <source>
        <dbReference type="Proteomes" id="UP001642464"/>
    </source>
</evidence>
<evidence type="ECO:0000259" key="11">
    <source>
        <dbReference type="PROSITE" id="PS50826"/>
    </source>
</evidence>
<evidence type="ECO:0000256" key="5">
    <source>
        <dbReference type="ARBA" id="ARBA00022753"/>
    </source>
</evidence>
<gene>
    <name evidence="12" type="ORF">SCF082_LOCUS45319</name>
</gene>
<dbReference type="PANTHER" id="PTHR12326">
    <property type="entry name" value="PLECKSTRIN HOMOLOGY DOMAIN CONTAINING PROTEIN"/>
    <property type="match status" value="1"/>
</dbReference>
<evidence type="ECO:0000256" key="6">
    <source>
        <dbReference type="ARBA" id="ARBA00022771"/>
    </source>
</evidence>
<dbReference type="EMBL" id="CAXAMM010040977">
    <property type="protein sequence ID" value="CAK9096547.1"/>
    <property type="molecule type" value="Genomic_DNA"/>
</dbReference>
<dbReference type="SMART" id="SM01175">
    <property type="entry name" value="DUF4206"/>
    <property type="match status" value="1"/>
</dbReference>
<feature type="compositionally biased region" description="Polar residues" evidence="9">
    <location>
        <begin position="622"/>
        <end position="634"/>
    </location>
</feature>
<dbReference type="InterPro" id="IPR036871">
    <property type="entry name" value="PX_dom_sf"/>
</dbReference>
<dbReference type="Pfam" id="PF13901">
    <property type="entry name" value="RH_dom"/>
    <property type="match status" value="1"/>
</dbReference>
<feature type="region of interest" description="Disordered" evidence="9">
    <location>
        <begin position="439"/>
        <end position="788"/>
    </location>
</feature>
<evidence type="ECO:0000313" key="12">
    <source>
        <dbReference type="EMBL" id="CAK9096547.1"/>
    </source>
</evidence>
<name>A0ABP0RBN1_9DINO</name>
<feature type="compositionally biased region" description="Basic and acidic residues" evidence="9">
    <location>
        <begin position="581"/>
        <end position="609"/>
    </location>
</feature>
<feature type="region of interest" description="Disordered" evidence="9">
    <location>
        <begin position="1141"/>
        <end position="1178"/>
    </location>
</feature>
<comment type="caution">
    <text evidence="12">The sequence shown here is derived from an EMBL/GenBank/DDBJ whole genome shotgun (WGS) entry which is preliminary data.</text>
</comment>
<feature type="compositionally biased region" description="Acidic residues" evidence="9">
    <location>
        <begin position="547"/>
        <end position="564"/>
    </location>
</feature>
<dbReference type="Pfam" id="PF02759">
    <property type="entry name" value="RUN"/>
    <property type="match status" value="1"/>
</dbReference>
<evidence type="ECO:0000256" key="4">
    <source>
        <dbReference type="ARBA" id="ARBA00022737"/>
    </source>
</evidence>
<reference evidence="12 13" key="1">
    <citation type="submission" date="2024-02" db="EMBL/GenBank/DDBJ databases">
        <authorList>
            <person name="Chen Y."/>
            <person name="Shah S."/>
            <person name="Dougan E. K."/>
            <person name="Thang M."/>
            <person name="Chan C."/>
        </authorList>
    </citation>
    <scope>NUCLEOTIDE SEQUENCE [LARGE SCALE GENOMIC DNA]</scope>
</reference>
<feature type="region of interest" description="Disordered" evidence="9">
    <location>
        <begin position="839"/>
        <end position="882"/>
    </location>
</feature>
<evidence type="ECO:0000256" key="7">
    <source>
        <dbReference type="ARBA" id="ARBA00022833"/>
    </source>
</evidence>
<evidence type="ECO:0000259" key="10">
    <source>
        <dbReference type="PROSITE" id="PS50195"/>
    </source>
</evidence>
<keyword evidence="3" id="KW-0479">Metal-binding</keyword>
<keyword evidence="8" id="KW-0072">Autophagy</keyword>
<keyword evidence="6" id="KW-0863">Zinc-finger</keyword>
<dbReference type="PROSITE" id="PS50826">
    <property type="entry name" value="RUN"/>
    <property type="match status" value="1"/>
</dbReference>
<feature type="domain" description="RUN" evidence="11">
    <location>
        <begin position="84"/>
        <end position="248"/>
    </location>
</feature>
<proteinExistence type="predicted"/>
<feature type="compositionally biased region" description="Basic residues" evidence="9">
    <location>
        <begin position="640"/>
        <end position="657"/>
    </location>
</feature>
<feature type="region of interest" description="Disordered" evidence="9">
    <location>
        <begin position="1"/>
        <end position="32"/>
    </location>
</feature>
<dbReference type="InterPro" id="IPR037213">
    <property type="entry name" value="Run_dom_sf"/>
</dbReference>
<organism evidence="12 13">
    <name type="scientific">Durusdinium trenchii</name>
    <dbReference type="NCBI Taxonomy" id="1381693"/>
    <lineage>
        <taxon>Eukaryota</taxon>
        <taxon>Sar</taxon>
        <taxon>Alveolata</taxon>
        <taxon>Dinophyceae</taxon>
        <taxon>Suessiales</taxon>
        <taxon>Symbiodiniaceae</taxon>
        <taxon>Durusdinium</taxon>
    </lineage>
</organism>
<feature type="compositionally biased region" description="Low complexity" evidence="9">
    <location>
        <begin position="1169"/>
        <end position="1178"/>
    </location>
</feature>
<keyword evidence="5" id="KW-0967">Endosome</keyword>
<dbReference type="InterPro" id="IPR051366">
    <property type="entry name" value="DEF8"/>
</dbReference>
<dbReference type="SUPFAM" id="SSF64268">
    <property type="entry name" value="PX domain"/>
    <property type="match status" value="1"/>
</dbReference>
<dbReference type="InterPro" id="IPR004012">
    <property type="entry name" value="Run_dom"/>
</dbReference>
<sequence>MEFFGSMLGSGGDAGKGVAQNGGQERAAPPGSNEDVALVHVALVLGLKDATRKVVRAAVKQRERVMESARTKGLGQGEEELELTEESLEVANLLKMLELCLWHGLRGVVEQVRSPSRGSELQQNPLLRSQQRRATRTLPLQERHFWDFVLALESANRSVFSPTIMMVRMNSKCKTPRGLCRAWLRQVLNQNALEYTLRALAKAVSTTGVRHYEDWAFLRWSNEPNRSMLFNLLSALNNIGFQLNVAADLDGPAPSVPGDVLTAAAVMRNPVLENAVASSACAPDSPLHALLLVSQEDLRICGRYVPLAEGLWANEWTGCQVRFEVHDGVSAWGIFTPDGQDGPLYLASSADARAPPTAGWAVENRPGIFRAPAVLLLRHPAGLRSVLDATPTKVSKDRLLREEIQTLRVEIMQLAGYRTKLDELRKVVVEDLKAQHKELDTGEQRKQDQVEQEVEEEEAVQGETSEADRCDGAADTANAVNSSPPTSEGGESDGKETEHPADVPDTAPEPRLEEGNEDAQVLAEQGGQASPPGDGSVSASLLALEPVDLDEQKEVDDEEADDLTDCQQESLASDQEEGEEDAKVMTKESDNADIEFLREGFEKRETSRVDEDEDGCEADTVGTDSGATTGTVVQDENERKKKKEKRKGTAKRKKKIKMATFNEDEESFMNQRTSVRIQERSSLLSVRQAQESEPYPRGVDAVTDDLSAPQTDSSKGGAQLEEETEEERMERYRREEEESLAEFMREQEEARVVPSKKFDLQEESGASLSGGGHQRSAEDHASDNSVKSLVREYVSKHLDGDQDSADAKSLALEIHQRTGYVIGPFDLPQSRGVPFFEKRGQAQPSSAPTRFDGTDAAHGQDATRTDESDDADEQSVESGENSMDGKYIDFAQVVGQHISKETGDQHVKFVIRVGLTREGDEAAVLRGDASILGSCTSGDQKVAEAEATIPPVTTSVTVQRRFSEFKALRAELQASLGKDTELPQLPKTAWMRSFSEDYITRKRIALDGFLQELLALHRLDEPLSRHPVLVDFLTKGGNWNADRLEEDDGTPTKIPAIPMSQHIAVVTEERPDSWRLQARDSEGLLEQDFKCGNCTTDISIALVNSQRLFSNFRARSRGSARFCHYTERWYCPSCFDFGKPGHEEEDDEDSDREGRDESSVEDADAAGATPGPRTRPLPTRVVHHWDFKPRPVSAFAAKFLDSVFVQPILCVSALNPRLFAQVKELQHARLLRLQLLHAREAVDSCPRVSGVANIMMPMLEDQLYLSLDTEMYSMSDLVALHDGSLMPVLIEAAEHLADHITKDCDLCHAGGQMCRLCDQNDLVYAFQVVAVAQCRKCKTLFHRKCFASIGGEANCPRCHRRR</sequence>
<evidence type="ECO:0000256" key="2">
    <source>
        <dbReference type="ARBA" id="ARBA00022553"/>
    </source>
</evidence>
<comment type="subcellular location">
    <subcellularLocation>
        <location evidence="1">Late endosome</location>
    </subcellularLocation>
</comment>
<dbReference type="Gene3D" id="1.20.58.900">
    <property type="match status" value="1"/>
</dbReference>
<feature type="domain" description="PX" evidence="10">
    <location>
        <begin position="887"/>
        <end position="1040"/>
    </location>
</feature>
<keyword evidence="7" id="KW-0862">Zinc</keyword>
<keyword evidence="13" id="KW-1185">Reference proteome</keyword>